<sequence>MALLLANSAVDLSYWGYIEAVRELDQKIQLSGDVQFDDIVVACGGYFISTHYILFYERSYACLCQA</sequence>
<accession>A0A077RRF5</accession>
<dbReference type="AlphaFoldDB" id="A0A077RRF5"/>
<name>A0A077RRF5_WHEAT</name>
<protein>
    <submittedName>
        <fullName evidence="1">Uncharacterized protein</fullName>
    </submittedName>
</protein>
<organism evidence="1">
    <name type="scientific">Triticum aestivum</name>
    <name type="common">Wheat</name>
    <dbReference type="NCBI Taxonomy" id="4565"/>
    <lineage>
        <taxon>Eukaryota</taxon>
        <taxon>Viridiplantae</taxon>
        <taxon>Streptophyta</taxon>
        <taxon>Embryophyta</taxon>
        <taxon>Tracheophyta</taxon>
        <taxon>Spermatophyta</taxon>
        <taxon>Magnoliopsida</taxon>
        <taxon>Liliopsida</taxon>
        <taxon>Poales</taxon>
        <taxon>Poaceae</taxon>
        <taxon>BOP clade</taxon>
        <taxon>Pooideae</taxon>
        <taxon>Triticodae</taxon>
        <taxon>Triticeae</taxon>
        <taxon>Triticinae</taxon>
        <taxon>Triticum</taxon>
    </lineage>
</organism>
<reference evidence="1" key="1">
    <citation type="journal article" date="2014" name="Science">
        <title>Structural and functional partitioning of bread wheat chromosome 3B.</title>
        <authorList>
            <person name="Choulet F."/>
            <person name="Alberti A."/>
            <person name="Theil S."/>
            <person name="Glover N."/>
            <person name="Barbe V."/>
            <person name="Daron J."/>
            <person name="Pingault L."/>
            <person name="Sourdille P."/>
            <person name="Couloux A."/>
            <person name="Paux E."/>
            <person name="Leroy P."/>
            <person name="Mangenot S."/>
            <person name="Guilhot N."/>
            <person name="Le Gouis J."/>
            <person name="Balfourier F."/>
            <person name="Alaux M."/>
            <person name="Jamilloux V."/>
            <person name="Poulain J."/>
            <person name="Durand C."/>
            <person name="Bellec A."/>
            <person name="Gaspin C."/>
            <person name="Safar J."/>
            <person name="Dolezel J."/>
            <person name="Rogers J."/>
            <person name="Vandepoele K."/>
            <person name="Aury J.M."/>
            <person name="Mayer K."/>
            <person name="Berges H."/>
            <person name="Quesneville H."/>
            <person name="Wincker P."/>
            <person name="Feuillet C."/>
        </authorList>
    </citation>
    <scope>NUCLEOTIDE SEQUENCE</scope>
</reference>
<dbReference type="EMBL" id="HG670306">
    <property type="protein sequence ID" value="CDM82397.1"/>
    <property type="molecule type" value="Genomic_DNA"/>
</dbReference>
<proteinExistence type="predicted"/>
<evidence type="ECO:0000313" key="1">
    <source>
        <dbReference type="EMBL" id="CDM82397.1"/>
    </source>
</evidence>
<dbReference type="HOGENOM" id="CLU_2836500_0_0_1"/>
<gene>
    <name evidence="1" type="ORF">TRAES_3BF051600070CFD_c1</name>
</gene>